<dbReference type="InterPro" id="IPR011335">
    <property type="entry name" value="Restrct_endonuc-II-like"/>
</dbReference>
<dbReference type="GO" id="GO:0006298">
    <property type="term" value="P:mismatch repair"/>
    <property type="evidence" value="ECO:0007669"/>
    <property type="project" value="UniProtKB-UniRule"/>
</dbReference>
<evidence type="ECO:0000256" key="6">
    <source>
        <dbReference type="PIRNR" id="PIRNR018267"/>
    </source>
</evidence>
<keyword evidence="8" id="KW-1185">Reference proteome</keyword>
<dbReference type="RefSeq" id="WP_136463186.1">
    <property type="nucleotide sequence ID" value="NZ_SRKY01000003.1"/>
</dbReference>
<evidence type="ECO:0000256" key="4">
    <source>
        <dbReference type="ARBA" id="ARBA00022801"/>
    </source>
</evidence>
<dbReference type="PIRSF" id="PIRSF018267">
    <property type="entry name" value="VSR_endonuc"/>
    <property type="match status" value="1"/>
</dbReference>
<keyword evidence="1 6" id="KW-0540">Nuclease</keyword>
<dbReference type="EMBL" id="SRKY01000003">
    <property type="protein sequence ID" value="THH35716.1"/>
    <property type="molecule type" value="Genomic_DNA"/>
</dbReference>
<accession>A0A4S4N915</accession>
<evidence type="ECO:0000256" key="1">
    <source>
        <dbReference type="ARBA" id="ARBA00022722"/>
    </source>
</evidence>
<dbReference type="Pfam" id="PF03852">
    <property type="entry name" value="Vsr"/>
    <property type="match status" value="1"/>
</dbReference>
<dbReference type="EC" id="3.1.-.-" evidence="6"/>
<keyword evidence="3 6" id="KW-0227">DNA damage</keyword>
<comment type="similarity">
    <text evidence="6">Belongs to the vsr family.</text>
</comment>
<keyword evidence="4 6" id="KW-0378">Hydrolase</keyword>
<evidence type="ECO:0000256" key="3">
    <source>
        <dbReference type="ARBA" id="ARBA00022763"/>
    </source>
</evidence>
<evidence type="ECO:0000256" key="5">
    <source>
        <dbReference type="ARBA" id="ARBA00023204"/>
    </source>
</evidence>
<keyword evidence="5 6" id="KW-0234">DNA repair</keyword>
<dbReference type="NCBIfam" id="TIGR00632">
    <property type="entry name" value="vsr"/>
    <property type="match status" value="1"/>
</dbReference>
<evidence type="ECO:0000256" key="2">
    <source>
        <dbReference type="ARBA" id="ARBA00022759"/>
    </source>
</evidence>
<dbReference type="CDD" id="cd00221">
    <property type="entry name" value="Vsr"/>
    <property type="match status" value="1"/>
</dbReference>
<dbReference type="SUPFAM" id="SSF52980">
    <property type="entry name" value="Restriction endonuclease-like"/>
    <property type="match status" value="1"/>
</dbReference>
<evidence type="ECO:0000313" key="8">
    <source>
        <dbReference type="Proteomes" id="UP000306602"/>
    </source>
</evidence>
<keyword evidence="2 6" id="KW-0255">Endonuclease</keyword>
<sequence length="148" mass="17118">MTRSEVMSRVRGKDTKPEMIIRRGLHSRGFRYRLHDKKLPGRPDIVLPRWGAAIEVRGCYWHGHRGCGRIPKTRREFWGPKIAGNRERDARNEAALLGAGWRLLIVWECCLVGTGRWDREELLDQIAEWVRNGREFLELEGAGASEVT</sequence>
<reference evidence="7 8" key="1">
    <citation type="submission" date="2019-04" db="EMBL/GenBank/DDBJ databases">
        <title>Shimia ponticola sp. nov., isolated from seawater.</title>
        <authorList>
            <person name="Kim Y.-O."/>
            <person name="Yoon J.-H."/>
        </authorList>
    </citation>
    <scope>NUCLEOTIDE SEQUENCE [LARGE SCALE GENOMIC DNA]</scope>
    <source>
        <strain evidence="7 8">MYP11</strain>
    </source>
</reference>
<dbReference type="OrthoDB" id="9801520at2"/>
<name>A0A4S4N915_9RHOB</name>
<dbReference type="Proteomes" id="UP000306602">
    <property type="component" value="Unassembled WGS sequence"/>
</dbReference>
<proteinExistence type="inferred from homology"/>
<dbReference type="InterPro" id="IPR004603">
    <property type="entry name" value="DNA_mismatch_endonuc_vsr"/>
</dbReference>
<comment type="caution">
    <text evidence="7">The sequence shown here is derived from an EMBL/GenBank/DDBJ whole genome shotgun (WGS) entry which is preliminary data.</text>
</comment>
<dbReference type="GO" id="GO:0004519">
    <property type="term" value="F:endonuclease activity"/>
    <property type="evidence" value="ECO:0007669"/>
    <property type="project" value="UniProtKB-KW"/>
</dbReference>
<dbReference type="AlphaFoldDB" id="A0A4S4N915"/>
<dbReference type="Gene3D" id="3.40.960.10">
    <property type="entry name" value="VSR Endonuclease"/>
    <property type="match status" value="1"/>
</dbReference>
<organism evidence="7 8">
    <name type="scientific">Aliishimia ponticola</name>
    <dbReference type="NCBI Taxonomy" id="2499833"/>
    <lineage>
        <taxon>Bacteria</taxon>
        <taxon>Pseudomonadati</taxon>
        <taxon>Pseudomonadota</taxon>
        <taxon>Alphaproteobacteria</taxon>
        <taxon>Rhodobacterales</taxon>
        <taxon>Paracoccaceae</taxon>
        <taxon>Aliishimia</taxon>
    </lineage>
</organism>
<protein>
    <recommendedName>
        <fullName evidence="6">Very short patch repair endonuclease</fullName>
        <ecNumber evidence="6">3.1.-.-</ecNumber>
    </recommendedName>
</protein>
<gene>
    <name evidence="7" type="primary">vsr</name>
    <name evidence="7" type="ORF">E4Z66_11550</name>
</gene>
<dbReference type="GO" id="GO:0016787">
    <property type="term" value="F:hydrolase activity"/>
    <property type="evidence" value="ECO:0007669"/>
    <property type="project" value="UniProtKB-KW"/>
</dbReference>
<comment type="function">
    <text evidence="6">May nick specific sequences that contain T:G mispairs resulting from m5C-deamination.</text>
</comment>
<evidence type="ECO:0000313" key="7">
    <source>
        <dbReference type="EMBL" id="THH35716.1"/>
    </source>
</evidence>